<dbReference type="InterPro" id="IPR036680">
    <property type="entry name" value="SPOR-like_sf"/>
</dbReference>
<evidence type="ECO:0000256" key="1">
    <source>
        <dbReference type="SAM" id="MobiDB-lite"/>
    </source>
</evidence>
<protein>
    <submittedName>
        <fullName evidence="4">Cell division protein FtsN</fullName>
    </submittedName>
</protein>
<keyword evidence="2" id="KW-0472">Membrane</keyword>
<dbReference type="GO" id="GO:0042834">
    <property type="term" value="F:peptidoglycan binding"/>
    <property type="evidence" value="ECO:0007669"/>
    <property type="project" value="InterPro"/>
</dbReference>
<dbReference type="Gene3D" id="3.30.70.1070">
    <property type="entry name" value="Sporulation related repeat"/>
    <property type="match status" value="1"/>
</dbReference>
<evidence type="ECO:0000313" key="5">
    <source>
        <dbReference type="Proteomes" id="UP000198510"/>
    </source>
</evidence>
<dbReference type="Pfam" id="PF18174">
    <property type="entry name" value="HU-CCDC81_bac_1"/>
    <property type="match status" value="1"/>
</dbReference>
<dbReference type="InterPro" id="IPR040495">
    <property type="entry name" value="HU-CCDC81_bac_1"/>
</dbReference>
<dbReference type="OrthoDB" id="653949at2"/>
<evidence type="ECO:0000259" key="3">
    <source>
        <dbReference type="PROSITE" id="PS51724"/>
    </source>
</evidence>
<evidence type="ECO:0000256" key="2">
    <source>
        <dbReference type="SAM" id="Phobius"/>
    </source>
</evidence>
<accession>A0A1G9S5E7</accession>
<dbReference type="Proteomes" id="UP000198510">
    <property type="component" value="Unassembled WGS sequence"/>
</dbReference>
<keyword evidence="4" id="KW-0132">Cell division</keyword>
<dbReference type="EMBL" id="FNFO01000012">
    <property type="protein sequence ID" value="SDM29975.1"/>
    <property type="molecule type" value="Genomic_DNA"/>
</dbReference>
<dbReference type="AlphaFoldDB" id="A0A1G9S5E7"/>
<organism evidence="4 5">
    <name type="scientific">Catalinimonas alkaloidigena</name>
    <dbReference type="NCBI Taxonomy" id="1075417"/>
    <lineage>
        <taxon>Bacteria</taxon>
        <taxon>Pseudomonadati</taxon>
        <taxon>Bacteroidota</taxon>
        <taxon>Cytophagia</taxon>
        <taxon>Cytophagales</taxon>
        <taxon>Catalimonadaceae</taxon>
        <taxon>Catalinimonas</taxon>
    </lineage>
</organism>
<feature type="compositionally biased region" description="Low complexity" evidence="1">
    <location>
        <begin position="265"/>
        <end position="294"/>
    </location>
</feature>
<dbReference type="SUPFAM" id="SSF110997">
    <property type="entry name" value="Sporulation related repeat"/>
    <property type="match status" value="1"/>
</dbReference>
<dbReference type="InterPro" id="IPR007730">
    <property type="entry name" value="SPOR-like_dom"/>
</dbReference>
<dbReference type="STRING" id="1075417.SAMN05421823_11216"/>
<name>A0A1G9S5E7_9BACT</name>
<sequence>MEQYIKELLFQHDCVIIPELGGFITSYQSAEVHPVRHTFVPATKKIAFNEKLKHNDGVLISSVANHERISIEDATRRVREFVYDIRQQIRENNRFMLPQIGTFSINQEYNLQFEPENKVNYNEGSFGLPELFFKPILREREGQRLVQPKSRKPVPAPERRVSRLPVWVYALVPLLLIGVVTAYFVVLRQDNGASLGNTNPFALFDERATAPAPQEEGMAALPQEPPQEETTVAASDEDFATETTPAVTDEAVATEFEAPAETESAPVTAAPKETTPAAAPVASAPAAEKATPTPTPSKYYHLIAGSFSRARNAQKLVAQFEGEGLTTEILNPDQKNNFKVSIAKYATVEEARTAREEMQARFKQDIWILKY</sequence>
<dbReference type="RefSeq" id="WP_089686987.1">
    <property type="nucleotide sequence ID" value="NZ_FNFO01000012.1"/>
</dbReference>
<gene>
    <name evidence="4" type="ORF">SAMN05421823_11216</name>
</gene>
<dbReference type="InterPro" id="IPR041268">
    <property type="entry name" value="HU-CCDC81_bac_2"/>
</dbReference>
<dbReference type="GO" id="GO:0051301">
    <property type="term" value="P:cell division"/>
    <property type="evidence" value="ECO:0007669"/>
    <property type="project" value="UniProtKB-KW"/>
</dbReference>
<keyword evidence="2" id="KW-1133">Transmembrane helix</keyword>
<keyword evidence="4" id="KW-0131">Cell cycle</keyword>
<evidence type="ECO:0000313" key="4">
    <source>
        <dbReference type="EMBL" id="SDM29975.1"/>
    </source>
</evidence>
<keyword evidence="2" id="KW-0812">Transmembrane</keyword>
<feature type="transmembrane region" description="Helical" evidence="2">
    <location>
        <begin position="166"/>
        <end position="186"/>
    </location>
</feature>
<dbReference type="PROSITE" id="PS51724">
    <property type="entry name" value="SPOR"/>
    <property type="match status" value="1"/>
</dbReference>
<feature type="region of interest" description="Disordered" evidence="1">
    <location>
        <begin position="256"/>
        <end position="294"/>
    </location>
</feature>
<feature type="domain" description="SPOR" evidence="3">
    <location>
        <begin position="294"/>
        <end position="371"/>
    </location>
</feature>
<dbReference type="Pfam" id="PF05036">
    <property type="entry name" value="SPOR"/>
    <property type="match status" value="1"/>
</dbReference>
<proteinExistence type="predicted"/>
<reference evidence="4 5" key="1">
    <citation type="submission" date="2016-10" db="EMBL/GenBank/DDBJ databases">
        <authorList>
            <person name="de Groot N.N."/>
        </authorList>
    </citation>
    <scope>NUCLEOTIDE SEQUENCE [LARGE SCALE GENOMIC DNA]</scope>
    <source>
        <strain evidence="4 5">DSM 25186</strain>
    </source>
</reference>
<feature type="region of interest" description="Disordered" evidence="1">
    <location>
        <begin position="215"/>
        <end position="234"/>
    </location>
</feature>
<keyword evidence="5" id="KW-1185">Reference proteome</keyword>
<dbReference type="Pfam" id="PF18175">
    <property type="entry name" value="HU-CCDC81_bac_2"/>
    <property type="match status" value="1"/>
</dbReference>